<feature type="region of interest" description="Disordered" evidence="1">
    <location>
        <begin position="45"/>
        <end position="65"/>
    </location>
</feature>
<evidence type="ECO:0000313" key="3">
    <source>
        <dbReference type="EMBL" id="TNN33150.1"/>
    </source>
</evidence>
<evidence type="ECO:0000256" key="1">
    <source>
        <dbReference type="SAM" id="MobiDB-lite"/>
    </source>
</evidence>
<sequence length="147" mass="16906">MRSGHFLVWSLLPARWMTLPLDRDTITTNQPLEQDQKANQRLERIGPGQSHTWQRPEPAATAACSEPRQIVRLEEEEKRVEESHKTRFPLAQCVTEAERLKETTRLCEAAMWSGAERESANERERNRDRALNFISGVAGTSPSVPRW</sequence>
<comment type="caution">
    <text evidence="3">The sequence shown here is derived from an EMBL/GenBank/DDBJ whole genome shotgun (WGS) entry which is preliminary data.</text>
</comment>
<name>A0A4Z2EWZ9_9TELE</name>
<proteinExistence type="predicted"/>
<evidence type="ECO:0000313" key="4">
    <source>
        <dbReference type="Proteomes" id="UP000314294"/>
    </source>
</evidence>
<keyword evidence="4" id="KW-1185">Reference proteome</keyword>
<keyword evidence="2" id="KW-0732">Signal</keyword>
<accession>A0A4Z2EWZ9</accession>
<protein>
    <submittedName>
        <fullName evidence="3">Uncharacterized protein</fullName>
    </submittedName>
</protein>
<gene>
    <name evidence="3" type="ORF">EYF80_056688</name>
</gene>
<dbReference type="Proteomes" id="UP000314294">
    <property type="component" value="Unassembled WGS sequence"/>
</dbReference>
<feature type="signal peptide" evidence="2">
    <location>
        <begin position="1"/>
        <end position="18"/>
    </location>
</feature>
<dbReference type="EMBL" id="SRLO01002342">
    <property type="protein sequence ID" value="TNN33150.1"/>
    <property type="molecule type" value="Genomic_DNA"/>
</dbReference>
<evidence type="ECO:0000256" key="2">
    <source>
        <dbReference type="SAM" id="SignalP"/>
    </source>
</evidence>
<feature type="chain" id="PRO_5021203486" evidence="2">
    <location>
        <begin position="19"/>
        <end position="147"/>
    </location>
</feature>
<dbReference type="AlphaFoldDB" id="A0A4Z2EWZ9"/>
<reference evidence="3 4" key="1">
    <citation type="submission" date="2019-03" db="EMBL/GenBank/DDBJ databases">
        <title>First draft genome of Liparis tanakae, snailfish: a comprehensive survey of snailfish specific genes.</title>
        <authorList>
            <person name="Kim W."/>
            <person name="Song I."/>
            <person name="Jeong J.-H."/>
            <person name="Kim D."/>
            <person name="Kim S."/>
            <person name="Ryu S."/>
            <person name="Song J.Y."/>
            <person name="Lee S.K."/>
        </authorList>
    </citation>
    <scope>NUCLEOTIDE SEQUENCE [LARGE SCALE GENOMIC DNA]</scope>
    <source>
        <tissue evidence="3">Muscle</tissue>
    </source>
</reference>
<organism evidence="3 4">
    <name type="scientific">Liparis tanakae</name>
    <name type="common">Tanaka's snailfish</name>
    <dbReference type="NCBI Taxonomy" id="230148"/>
    <lineage>
        <taxon>Eukaryota</taxon>
        <taxon>Metazoa</taxon>
        <taxon>Chordata</taxon>
        <taxon>Craniata</taxon>
        <taxon>Vertebrata</taxon>
        <taxon>Euteleostomi</taxon>
        <taxon>Actinopterygii</taxon>
        <taxon>Neopterygii</taxon>
        <taxon>Teleostei</taxon>
        <taxon>Neoteleostei</taxon>
        <taxon>Acanthomorphata</taxon>
        <taxon>Eupercaria</taxon>
        <taxon>Perciformes</taxon>
        <taxon>Cottioidei</taxon>
        <taxon>Cottales</taxon>
        <taxon>Liparidae</taxon>
        <taxon>Liparis</taxon>
    </lineage>
</organism>